<dbReference type="GO" id="GO:0004672">
    <property type="term" value="F:protein kinase activity"/>
    <property type="evidence" value="ECO:0007669"/>
    <property type="project" value="InterPro"/>
</dbReference>
<evidence type="ECO:0000256" key="2">
    <source>
        <dbReference type="ARBA" id="ARBA00022840"/>
    </source>
</evidence>
<evidence type="ECO:0000259" key="3">
    <source>
        <dbReference type="Pfam" id="PF07714"/>
    </source>
</evidence>
<protein>
    <recommendedName>
        <fullName evidence="3">Serine-threonine/tyrosine-protein kinase catalytic domain-containing protein</fullName>
    </recommendedName>
</protein>
<dbReference type="SUPFAM" id="SSF56112">
    <property type="entry name" value="Protein kinase-like (PK-like)"/>
    <property type="match status" value="1"/>
</dbReference>
<organism evidence="4 5">
    <name type="scientific">Muntiacus muntjak</name>
    <name type="common">Barking deer</name>
    <name type="synonym">Indian muntjac</name>
    <dbReference type="NCBI Taxonomy" id="9888"/>
    <lineage>
        <taxon>Eukaryota</taxon>
        <taxon>Metazoa</taxon>
        <taxon>Chordata</taxon>
        <taxon>Craniata</taxon>
        <taxon>Vertebrata</taxon>
        <taxon>Euteleostomi</taxon>
        <taxon>Mammalia</taxon>
        <taxon>Eutheria</taxon>
        <taxon>Laurasiatheria</taxon>
        <taxon>Artiodactyla</taxon>
        <taxon>Ruminantia</taxon>
        <taxon>Pecora</taxon>
        <taxon>Cervidae</taxon>
        <taxon>Muntiacinae</taxon>
        <taxon>Muntiacus</taxon>
    </lineage>
</organism>
<keyword evidence="2" id="KW-0067">ATP-binding</keyword>
<evidence type="ECO:0000313" key="4">
    <source>
        <dbReference type="EMBL" id="KAB0343046.1"/>
    </source>
</evidence>
<dbReference type="InterPro" id="IPR011009">
    <property type="entry name" value="Kinase-like_dom_sf"/>
</dbReference>
<dbReference type="GO" id="GO:0005524">
    <property type="term" value="F:ATP binding"/>
    <property type="evidence" value="ECO:0007669"/>
    <property type="project" value="UniProtKB-KW"/>
</dbReference>
<dbReference type="Pfam" id="PF07714">
    <property type="entry name" value="PK_Tyr_Ser-Thr"/>
    <property type="match status" value="1"/>
</dbReference>
<proteinExistence type="predicted"/>
<dbReference type="PANTHER" id="PTHR24418">
    <property type="entry name" value="TYROSINE-PROTEIN KINASE"/>
    <property type="match status" value="1"/>
</dbReference>
<name>A0A5N3V1M6_MUNMU</name>
<dbReference type="Proteomes" id="UP000326458">
    <property type="component" value="Unassembled WGS sequence"/>
</dbReference>
<evidence type="ECO:0000256" key="1">
    <source>
        <dbReference type="ARBA" id="ARBA00022741"/>
    </source>
</evidence>
<gene>
    <name evidence="4" type="ORF">FD754_019972</name>
</gene>
<reference evidence="4 5" key="1">
    <citation type="submission" date="2019-06" db="EMBL/GenBank/DDBJ databases">
        <title>Discovery of a novel chromosome fission-fusion reversal in muntjac.</title>
        <authorList>
            <person name="Mudd A.B."/>
            <person name="Bredeson J.V."/>
            <person name="Baum R."/>
            <person name="Hockemeyer D."/>
            <person name="Rokhsar D.S."/>
        </authorList>
    </citation>
    <scope>NUCLEOTIDE SEQUENCE [LARGE SCALE GENOMIC DNA]</scope>
    <source>
        <strain evidence="4">UTSW_UCB_Mm</strain>
        <tissue evidence="4">Fibroblast cell line</tissue>
    </source>
</reference>
<accession>A0A5N3V1M6</accession>
<keyword evidence="5" id="KW-1185">Reference proteome</keyword>
<dbReference type="InterPro" id="IPR001245">
    <property type="entry name" value="Ser-Thr/Tyr_kinase_cat_dom"/>
</dbReference>
<keyword evidence="1" id="KW-0547">Nucleotide-binding</keyword>
<dbReference type="Gene3D" id="1.10.510.10">
    <property type="entry name" value="Transferase(Phosphotransferase) domain 1"/>
    <property type="match status" value="1"/>
</dbReference>
<sequence>MAKKQRLPIFIHVTIKSIMVSGNFDDTFRGTLKDKTGITVRTCEDDLSQEMKLKFLQEVKILKQYNHTIIVKLIKVSTQIQPIYKIKGLVPGHDFLSFLRKKDELKQLVKFFLAAASGWQISGKNCENNVLKISDFGMSRQEDGGVYSSSDLKQIPIKWTAPESDAWSFGILLWETFSLGVCPHPGMTNQQAQEQQCPECIYKTMLKSWDYKLENRPKFRELEKEMPSRRKSHSDETPLNSDFRTLIFQQSNIFFSLTSLYHITWDVLLRFFFFFNYF</sequence>
<dbReference type="AlphaFoldDB" id="A0A5N3V1M6"/>
<dbReference type="Gene3D" id="3.30.200.20">
    <property type="entry name" value="Phosphorylase Kinase, domain 1"/>
    <property type="match status" value="1"/>
</dbReference>
<dbReference type="InterPro" id="IPR050198">
    <property type="entry name" value="Non-receptor_tyrosine_kinases"/>
</dbReference>
<dbReference type="EMBL" id="VCEA01000003">
    <property type="protein sequence ID" value="KAB0343046.1"/>
    <property type="molecule type" value="Genomic_DNA"/>
</dbReference>
<comment type="caution">
    <text evidence="4">The sequence shown here is derived from an EMBL/GenBank/DDBJ whole genome shotgun (WGS) entry which is preliminary data.</text>
</comment>
<feature type="domain" description="Serine-threonine/tyrosine-protein kinase catalytic" evidence="3">
    <location>
        <begin position="15"/>
        <end position="225"/>
    </location>
</feature>
<evidence type="ECO:0000313" key="5">
    <source>
        <dbReference type="Proteomes" id="UP000326458"/>
    </source>
</evidence>